<name>A0A5C3ESI8_9BASI</name>
<dbReference type="Proteomes" id="UP000323386">
    <property type="component" value="Unassembled WGS sequence"/>
</dbReference>
<evidence type="ECO:0000256" key="1">
    <source>
        <dbReference type="SAM" id="MobiDB-lite"/>
    </source>
</evidence>
<protein>
    <submittedName>
        <fullName evidence="2">Uncharacterized protein</fullName>
    </submittedName>
</protein>
<reference evidence="2 3" key="1">
    <citation type="submission" date="2018-03" db="EMBL/GenBank/DDBJ databases">
        <authorList>
            <person name="Guldener U."/>
        </authorList>
    </citation>
    <scope>NUCLEOTIDE SEQUENCE [LARGE SCALE GENOMIC DNA]</scope>
    <source>
        <strain evidence="2 3">DAOM196992</strain>
    </source>
</reference>
<sequence>MPDSGTVPDKGRRKGGVSLFGHAVPSDQIKGRSTDPCRSPRNVPARECEQRRVFGTLVDAEPEPEGASTAGTRSPKTADWAHPTAAGEKCPAELTRQRGGRQERRSETVCKQSKASRRCRAALAHMSRLPSTCRTRTRSKLPPGHVLRRHRRQSLAHSGDASSRLARIVWLVGFGFSDAFRSMSDELGGLARPDAPVASGQVLRGVVVWPL</sequence>
<proteinExistence type="predicted"/>
<feature type="region of interest" description="Disordered" evidence="1">
    <location>
        <begin position="1"/>
        <end position="111"/>
    </location>
</feature>
<gene>
    <name evidence="2" type="ORF">PSFLO_00755</name>
</gene>
<evidence type="ECO:0000313" key="2">
    <source>
        <dbReference type="EMBL" id="SPO35284.1"/>
    </source>
</evidence>
<keyword evidence="3" id="KW-1185">Reference proteome</keyword>
<evidence type="ECO:0000313" key="3">
    <source>
        <dbReference type="Proteomes" id="UP000323386"/>
    </source>
</evidence>
<dbReference type="EMBL" id="OOIP01000001">
    <property type="protein sequence ID" value="SPO35284.1"/>
    <property type="molecule type" value="Genomic_DNA"/>
</dbReference>
<dbReference type="AlphaFoldDB" id="A0A5C3ESI8"/>
<organism evidence="2 3">
    <name type="scientific">Pseudozyma flocculosa</name>
    <dbReference type="NCBI Taxonomy" id="84751"/>
    <lineage>
        <taxon>Eukaryota</taxon>
        <taxon>Fungi</taxon>
        <taxon>Dikarya</taxon>
        <taxon>Basidiomycota</taxon>
        <taxon>Ustilaginomycotina</taxon>
        <taxon>Ustilaginomycetes</taxon>
        <taxon>Ustilaginales</taxon>
        <taxon>Ustilaginaceae</taxon>
        <taxon>Pseudozyma</taxon>
    </lineage>
</organism>
<accession>A0A5C3ESI8</accession>